<feature type="domain" description="Phosphotyrosine protein phosphatase I" evidence="1">
    <location>
        <begin position="2"/>
        <end position="104"/>
    </location>
</feature>
<dbReference type="Pfam" id="PF01451">
    <property type="entry name" value="LMWPc"/>
    <property type="match status" value="1"/>
</dbReference>
<dbReference type="SMART" id="SM00226">
    <property type="entry name" value="LMWPc"/>
    <property type="match status" value="1"/>
</dbReference>
<evidence type="ECO:0000313" key="3">
    <source>
        <dbReference type="Proteomes" id="UP001184150"/>
    </source>
</evidence>
<dbReference type="InterPro" id="IPR023485">
    <property type="entry name" value="Ptyr_pPase"/>
</dbReference>
<dbReference type="SUPFAM" id="SSF52788">
    <property type="entry name" value="Phosphotyrosine protein phosphatases I"/>
    <property type="match status" value="1"/>
</dbReference>
<dbReference type="InterPro" id="IPR036196">
    <property type="entry name" value="Ptyr_pPase_sf"/>
</dbReference>
<proteinExistence type="predicted"/>
<evidence type="ECO:0000259" key="1">
    <source>
        <dbReference type="SMART" id="SM00226"/>
    </source>
</evidence>
<gene>
    <name evidence="2" type="ORF">J2792_003636</name>
</gene>
<keyword evidence="3" id="KW-1185">Reference proteome</keyword>
<comment type="caution">
    <text evidence="2">The sequence shown here is derived from an EMBL/GenBank/DDBJ whole genome shotgun (WGS) entry which is preliminary data.</text>
</comment>
<dbReference type="PIRSF" id="PIRSF029416">
    <property type="entry name" value="UCP029416_PTP"/>
    <property type="match status" value="1"/>
</dbReference>
<sequence>MKTILFVCSQNRLRSPTAEQVFAHYPGLEVSSAGTNHDAENPLTAELVSWADVIVVMEKQHRAKLQRRFRGALRGQRVICLDIPDEYAFMQSELVELLKARMARHLPPA</sequence>
<dbReference type="Proteomes" id="UP001184150">
    <property type="component" value="Unassembled WGS sequence"/>
</dbReference>
<name>A0ABU1MRY0_9SPHN</name>
<reference evidence="2 3" key="1">
    <citation type="submission" date="2023-07" db="EMBL/GenBank/DDBJ databases">
        <title>Sorghum-associated microbial communities from plants grown in Nebraska, USA.</title>
        <authorList>
            <person name="Schachtman D."/>
        </authorList>
    </citation>
    <scope>NUCLEOTIDE SEQUENCE [LARGE SCALE GENOMIC DNA]</scope>
    <source>
        <strain evidence="2 3">DS1027</strain>
    </source>
</reference>
<dbReference type="InterPro" id="IPR016919">
    <property type="entry name" value="UCP029416_PTP"/>
</dbReference>
<dbReference type="RefSeq" id="WP_022676330.1">
    <property type="nucleotide sequence ID" value="NZ_JAVDRD010000011.1"/>
</dbReference>
<evidence type="ECO:0000313" key="2">
    <source>
        <dbReference type="EMBL" id="MDR6512751.1"/>
    </source>
</evidence>
<protein>
    <recommendedName>
        <fullName evidence="1">Phosphotyrosine protein phosphatase I domain-containing protein</fullName>
    </recommendedName>
</protein>
<dbReference type="EMBL" id="JAVDRD010000011">
    <property type="protein sequence ID" value="MDR6512751.1"/>
    <property type="molecule type" value="Genomic_DNA"/>
</dbReference>
<dbReference type="Gene3D" id="3.40.50.2300">
    <property type="match status" value="2"/>
</dbReference>
<accession>A0ABU1MRY0</accession>
<organism evidence="2 3">
    <name type="scientific">Novosphingobium capsulatum</name>
    <dbReference type="NCBI Taxonomy" id="13688"/>
    <lineage>
        <taxon>Bacteria</taxon>
        <taxon>Pseudomonadati</taxon>
        <taxon>Pseudomonadota</taxon>
        <taxon>Alphaproteobacteria</taxon>
        <taxon>Sphingomonadales</taxon>
        <taxon>Sphingomonadaceae</taxon>
        <taxon>Novosphingobium</taxon>
    </lineage>
</organism>